<dbReference type="EMBL" id="JAFMYW010000005">
    <property type="protein sequence ID" value="MBO0950623.1"/>
    <property type="molecule type" value="Genomic_DNA"/>
</dbReference>
<comment type="caution">
    <text evidence="2">The sequence shown here is derived from an EMBL/GenBank/DDBJ whole genome shotgun (WGS) entry which is preliminary data.</text>
</comment>
<gene>
    <name evidence="2" type="ORF">J2I46_18660</name>
</gene>
<dbReference type="Proteomes" id="UP000664628">
    <property type="component" value="Unassembled WGS sequence"/>
</dbReference>
<organism evidence="2 3">
    <name type="scientific">Fibrella forsythiae</name>
    <dbReference type="NCBI Taxonomy" id="2817061"/>
    <lineage>
        <taxon>Bacteria</taxon>
        <taxon>Pseudomonadati</taxon>
        <taxon>Bacteroidota</taxon>
        <taxon>Cytophagia</taxon>
        <taxon>Cytophagales</taxon>
        <taxon>Spirosomataceae</taxon>
        <taxon>Fibrella</taxon>
    </lineage>
</organism>
<dbReference type="NCBIfam" id="NF045639">
    <property type="entry name" value="GCX_COOH"/>
    <property type="match status" value="1"/>
</dbReference>
<evidence type="ECO:0000313" key="2">
    <source>
        <dbReference type="EMBL" id="MBO0950623.1"/>
    </source>
</evidence>
<dbReference type="InterPro" id="IPR055015">
    <property type="entry name" value="GCX_COOH"/>
</dbReference>
<dbReference type="RefSeq" id="WP_207330553.1">
    <property type="nucleotide sequence ID" value="NZ_JAFMYW010000005.1"/>
</dbReference>
<feature type="signal peptide" evidence="1">
    <location>
        <begin position="1"/>
        <end position="23"/>
    </location>
</feature>
<name>A0ABS3JMD8_9BACT</name>
<accession>A0ABS3JMD8</accession>
<dbReference type="NCBIfam" id="TIGR04183">
    <property type="entry name" value="Por_Secre_tail"/>
    <property type="match status" value="1"/>
</dbReference>
<evidence type="ECO:0000313" key="3">
    <source>
        <dbReference type="Proteomes" id="UP000664628"/>
    </source>
</evidence>
<sequence length="182" mass="19763">MKKQLLVLALVLTTGITHGQNYAQELTLMQPVEAGSVVDQKAIRTITARHRVSQGSITFYTAGQSVLLQPGFVAQAGAVFQAMIGPMTMTGLEETESMLSLRAFPNPFVQHTTLEYTLPTSGRVQHLLVDSQGKVVQQINAEVGESAGVHQARFDGTGLPAGVYLYRIQVGTRSKILRLLKQ</sequence>
<evidence type="ECO:0000256" key="1">
    <source>
        <dbReference type="SAM" id="SignalP"/>
    </source>
</evidence>
<keyword evidence="3" id="KW-1185">Reference proteome</keyword>
<proteinExistence type="predicted"/>
<protein>
    <submittedName>
        <fullName evidence="2">T9SS type A sorting domain-containing protein</fullName>
    </submittedName>
</protein>
<feature type="chain" id="PRO_5045205445" evidence="1">
    <location>
        <begin position="24"/>
        <end position="182"/>
    </location>
</feature>
<keyword evidence="1" id="KW-0732">Signal</keyword>
<dbReference type="Gene3D" id="2.60.40.4070">
    <property type="match status" value="1"/>
</dbReference>
<reference evidence="2 3" key="1">
    <citation type="submission" date="2021-03" db="EMBL/GenBank/DDBJ databases">
        <title>Fibrella sp. HMF5405 genome sequencing and assembly.</title>
        <authorList>
            <person name="Kang H."/>
            <person name="Kim H."/>
            <person name="Bae S."/>
            <person name="Joh K."/>
        </authorList>
    </citation>
    <scope>NUCLEOTIDE SEQUENCE [LARGE SCALE GENOMIC DNA]</scope>
    <source>
        <strain evidence="2 3">HMF5405</strain>
    </source>
</reference>
<dbReference type="InterPro" id="IPR026444">
    <property type="entry name" value="Secre_tail"/>
</dbReference>